<evidence type="ECO:0000313" key="3">
    <source>
        <dbReference type="Proteomes" id="UP000722791"/>
    </source>
</evidence>
<evidence type="ECO:0000313" key="2">
    <source>
        <dbReference type="EMBL" id="GIM04004.1"/>
    </source>
</evidence>
<evidence type="ECO:0000256" key="1">
    <source>
        <dbReference type="SAM" id="MobiDB-lite"/>
    </source>
</evidence>
<feature type="region of interest" description="Disordered" evidence="1">
    <location>
        <begin position="42"/>
        <end position="75"/>
    </location>
</feature>
<organism evidence="2 3">
    <name type="scientific">Volvox reticuliferus</name>
    <dbReference type="NCBI Taxonomy" id="1737510"/>
    <lineage>
        <taxon>Eukaryota</taxon>
        <taxon>Viridiplantae</taxon>
        <taxon>Chlorophyta</taxon>
        <taxon>core chlorophytes</taxon>
        <taxon>Chlorophyceae</taxon>
        <taxon>CS clade</taxon>
        <taxon>Chlamydomonadales</taxon>
        <taxon>Volvocaceae</taxon>
        <taxon>Volvox</taxon>
    </lineage>
</organism>
<comment type="caution">
    <text evidence="2">The sequence shown here is derived from an EMBL/GenBank/DDBJ whole genome shotgun (WGS) entry which is preliminary data.</text>
</comment>
<accession>A0A8J4LNH3</accession>
<name>A0A8J4LNH3_9CHLO</name>
<dbReference type="AlphaFoldDB" id="A0A8J4LNH3"/>
<dbReference type="EMBL" id="BNCQ01000015">
    <property type="protein sequence ID" value="GIM04004.1"/>
    <property type="molecule type" value="Genomic_DNA"/>
</dbReference>
<protein>
    <submittedName>
        <fullName evidence="2">Uncharacterized protein</fullName>
    </submittedName>
</protein>
<sequence>MALHLNKLYLHRRPVALVGNCGSLNRKLRTSGCALHASRLQSDVQPAEAGGGASGPPRRPRQSHGGYGRGGRREPFRPGSTWSILLKLASSRVPECIGMLAMSLGIGLGLHSVGQGISSTGASVTKAAEQLGGSLVTAGTQLGSNLATKTFQPENKSQGLAGATSVLGEKALEIAAILAVGKLCEKLVDVLVSWWKPRPPPV</sequence>
<proteinExistence type="predicted"/>
<dbReference type="Proteomes" id="UP000722791">
    <property type="component" value="Unassembled WGS sequence"/>
</dbReference>
<gene>
    <name evidence="2" type="ORF">Vretimale_8611</name>
</gene>
<reference evidence="2" key="1">
    <citation type="journal article" date="2021" name="Proc. Natl. Acad. Sci. U.S.A.">
        <title>Three genomes in the algal genus Volvox reveal the fate of a haploid sex-determining region after a transition to homothallism.</title>
        <authorList>
            <person name="Yamamoto K."/>
            <person name="Hamaji T."/>
            <person name="Kawai-Toyooka H."/>
            <person name="Matsuzaki R."/>
            <person name="Takahashi F."/>
            <person name="Nishimura Y."/>
            <person name="Kawachi M."/>
            <person name="Noguchi H."/>
            <person name="Minakuchi Y."/>
            <person name="Umen J.G."/>
            <person name="Toyoda A."/>
            <person name="Nozaki H."/>
        </authorList>
    </citation>
    <scope>NUCLEOTIDE SEQUENCE</scope>
    <source>
        <strain evidence="2">NIES-3785</strain>
    </source>
</reference>